<evidence type="ECO:0000313" key="4">
    <source>
        <dbReference type="Proteomes" id="UP000535589"/>
    </source>
</evidence>
<dbReference type="PROSITE" id="PS50006">
    <property type="entry name" value="FHA_DOMAIN"/>
    <property type="match status" value="1"/>
</dbReference>
<name>A0A7X8TNG9_9VIBR</name>
<evidence type="ECO:0000313" key="3">
    <source>
        <dbReference type="EMBL" id="NLS11774.1"/>
    </source>
</evidence>
<dbReference type="Gene3D" id="2.60.200.20">
    <property type="match status" value="1"/>
</dbReference>
<feature type="domain" description="FHA" evidence="2">
    <location>
        <begin position="28"/>
        <end position="79"/>
    </location>
</feature>
<dbReference type="Pfam" id="PF00498">
    <property type="entry name" value="FHA"/>
    <property type="match status" value="1"/>
</dbReference>
<dbReference type="InterPro" id="IPR000253">
    <property type="entry name" value="FHA_dom"/>
</dbReference>
<dbReference type="Pfam" id="PF20232">
    <property type="entry name" value="T6SS_FHA_C"/>
    <property type="match status" value="1"/>
</dbReference>
<feature type="region of interest" description="Disordered" evidence="1">
    <location>
        <begin position="221"/>
        <end position="240"/>
    </location>
</feature>
<dbReference type="InterPro" id="IPR046883">
    <property type="entry name" value="T6SS_FHA_C"/>
</dbReference>
<sequence>MSMSFQLLELPENEQVISRQITLPSSGGTIGRSYECTIQLPDFSRTLSRVHVEICPNATGGFDLIDRSVNGCEINGVTLAVGQSVSLHDGDNVRMGGYLMLASNMSAFAEPGTSTLQEQSRPHKEQVRVQDEKLGQEPRDPLFDLGDVLNDPTEAILTLETLPDDDTNCIPSFSAENVAIEDGYDYDPFEDDESLSLVETSLTNDDIVMGPQALSKEAPYQGGAVTSATPAHHHSENGVTVSDNSAQQVLDTHIERLTQLVEHQQTALIASIDRERLFSCLETTLDRFLAEFSPHSLEEEFNDYVSSWGNKEKKYWALYKKQFLRKQKRSEFKRQFTALLLEELRDK</sequence>
<comment type="caution">
    <text evidence="3">The sequence shown here is derived from an EMBL/GenBank/DDBJ whole genome shotgun (WGS) entry which is preliminary data.</text>
</comment>
<protein>
    <submittedName>
        <fullName evidence="3">FHA domain-containing protein</fullName>
    </submittedName>
</protein>
<dbReference type="SUPFAM" id="SSF49879">
    <property type="entry name" value="SMAD/FHA domain"/>
    <property type="match status" value="1"/>
</dbReference>
<reference evidence="3 4" key="1">
    <citation type="submission" date="2020-04" db="EMBL/GenBank/DDBJ databases">
        <title>Vibrio sp. SM6, a novel species isolated from seawater.</title>
        <authorList>
            <person name="Wang X."/>
        </authorList>
    </citation>
    <scope>NUCLEOTIDE SEQUENCE [LARGE SCALE GENOMIC DNA]</scope>
    <source>
        <strain evidence="3 4">SM6</strain>
    </source>
</reference>
<dbReference type="AlphaFoldDB" id="A0A7X8TNG9"/>
<accession>A0A7X8TNG9</accession>
<dbReference type="EMBL" id="JABAIK010000002">
    <property type="protein sequence ID" value="NLS11774.1"/>
    <property type="molecule type" value="Genomic_DNA"/>
</dbReference>
<evidence type="ECO:0000259" key="2">
    <source>
        <dbReference type="PROSITE" id="PS50006"/>
    </source>
</evidence>
<dbReference type="CDD" id="cd00060">
    <property type="entry name" value="FHA"/>
    <property type="match status" value="1"/>
</dbReference>
<evidence type="ECO:0000256" key="1">
    <source>
        <dbReference type="SAM" id="MobiDB-lite"/>
    </source>
</evidence>
<dbReference type="InterPro" id="IPR008984">
    <property type="entry name" value="SMAD_FHA_dom_sf"/>
</dbReference>
<gene>
    <name evidence="3" type="ORF">HGP28_02580</name>
</gene>
<dbReference type="Proteomes" id="UP000535589">
    <property type="component" value="Unassembled WGS sequence"/>
</dbReference>
<organism evidence="3 4">
    <name type="scientific">Vibrio agarilyticus</name>
    <dbReference type="NCBI Taxonomy" id="2726741"/>
    <lineage>
        <taxon>Bacteria</taxon>
        <taxon>Pseudomonadati</taxon>
        <taxon>Pseudomonadota</taxon>
        <taxon>Gammaproteobacteria</taxon>
        <taxon>Vibrionales</taxon>
        <taxon>Vibrionaceae</taxon>
        <taxon>Vibrio</taxon>
    </lineage>
</organism>
<keyword evidence="4" id="KW-1185">Reference proteome</keyword>
<proteinExistence type="predicted"/>